<name>A0A1I7Y6W1_9BILA</name>
<reference evidence="2" key="1">
    <citation type="submission" date="2016-11" db="UniProtKB">
        <authorList>
            <consortium name="WormBaseParasite"/>
        </authorList>
    </citation>
    <scope>IDENTIFICATION</scope>
</reference>
<dbReference type="WBParaSite" id="L893_g13348.t1">
    <property type="protein sequence ID" value="L893_g13348.t1"/>
    <property type="gene ID" value="L893_g13348"/>
</dbReference>
<organism evidence="1 2">
    <name type="scientific">Steinernema glaseri</name>
    <dbReference type="NCBI Taxonomy" id="37863"/>
    <lineage>
        <taxon>Eukaryota</taxon>
        <taxon>Metazoa</taxon>
        <taxon>Ecdysozoa</taxon>
        <taxon>Nematoda</taxon>
        <taxon>Chromadorea</taxon>
        <taxon>Rhabditida</taxon>
        <taxon>Tylenchina</taxon>
        <taxon>Panagrolaimomorpha</taxon>
        <taxon>Strongyloidoidea</taxon>
        <taxon>Steinernematidae</taxon>
        <taxon>Steinernema</taxon>
    </lineage>
</organism>
<protein>
    <submittedName>
        <fullName evidence="2">TPX2_importin domain-containing protein</fullName>
    </submittedName>
</protein>
<sequence length="119" mass="13752">MSHKNFESSAPKVTKLDVTFLPNGTKTASMAKYVNCSESKELIPFKVPKKPDREFHCKFAKQWTYPLPLEKVVSEKPRAFNVKDSSLNFRAREGRARSEEENTEQEDRVWQSKVNLKCA</sequence>
<dbReference type="Proteomes" id="UP000095287">
    <property type="component" value="Unplaced"/>
</dbReference>
<evidence type="ECO:0000313" key="1">
    <source>
        <dbReference type="Proteomes" id="UP000095287"/>
    </source>
</evidence>
<proteinExistence type="predicted"/>
<accession>A0A1I7Y6W1</accession>
<dbReference type="AlphaFoldDB" id="A0A1I7Y6W1"/>
<keyword evidence="1" id="KW-1185">Reference proteome</keyword>
<evidence type="ECO:0000313" key="2">
    <source>
        <dbReference type="WBParaSite" id="L893_g13348.t1"/>
    </source>
</evidence>